<dbReference type="RefSeq" id="WP_013882971.1">
    <property type="nucleotide sequence ID" value="NC_015671.1"/>
</dbReference>
<feature type="domain" description="N-acetyltransferase" evidence="1">
    <location>
        <begin position="70"/>
        <end position="211"/>
    </location>
</feature>
<evidence type="ECO:0000313" key="2">
    <source>
        <dbReference type="EMBL" id="AEI11452.1"/>
    </source>
</evidence>
<dbReference type="Proteomes" id="UP000000485">
    <property type="component" value="Chromosome"/>
</dbReference>
<organism evidence="2 3">
    <name type="scientific">Cellulomonas gilvus (strain ATCC 13127 / NRRL B-14078)</name>
    <name type="common">Cellvibrio gilvus</name>
    <dbReference type="NCBI Taxonomy" id="593907"/>
    <lineage>
        <taxon>Bacteria</taxon>
        <taxon>Bacillati</taxon>
        <taxon>Actinomycetota</taxon>
        <taxon>Actinomycetes</taxon>
        <taxon>Micrococcales</taxon>
        <taxon>Cellulomonadaceae</taxon>
        <taxon>Cellulomonas</taxon>
    </lineage>
</organism>
<dbReference type="PANTHER" id="PTHR42791:SF1">
    <property type="entry name" value="N-ACETYLTRANSFERASE DOMAIN-CONTAINING PROTEIN"/>
    <property type="match status" value="1"/>
</dbReference>
<dbReference type="InterPro" id="IPR000182">
    <property type="entry name" value="GNAT_dom"/>
</dbReference>
<dbReference type="InterPro" id="IPR016181">
    <property type="entry name" value="Acyl_CoA_acyltransferase"/>
</dbReference>
<dbReference type="HOGENOM" id="CLU_1188237_0_0_11"/>
<dbReference type="Gene3D" id="3.40.630.30">
    <property type="match status" value="1"/>
</dbReference>
<dbReference type="InterPro" id="IPR052523">
    <property type="entry name" value="Trichothecene_AcTrans"/>
</dbReference>
<dbReference type="SUPFAM" id="SSF55729">
    <property type="entry name" value="Acyl-CoA N-acyltransferases (Nat)"/>
    <property type="match status" value="1"/>
</dbReference>
<dbReference type="PANTHER" id="PTHR42791">
    <property type="entry name" value="GNAT FAMILY ACETYLTRANSFERASE"/>
    <property type="match status" value="1"/>
</dbReference>
<dbReference type="eggNOG" id="COG0456">
    <property type="taxonomic scope" value="Bacteria"/>
</dbReference>
<dbReference type="OrthoDB" id="7057833at2"/>
<evidence type="ECO:0000313" key="3">
    <source>
        <dbReference type="Proteomes" id="UP000000485"/>
    </source>
</evidence>
<name>F8A033_CELGA</name>
<dbReference type="STRING" id="593907.Celgi_0933"/>
<dbReference type="CDD" id="cd04301">
    <property type="entry name" value="NAT_SF"/>
    <property type="match status" value="1"/>
</dbReference>
<accession>F8A033</accession>
<dbReference type="AlphaFoldDB" id="F8A033"/>
<gene>
    <name evidence="2" type="ordered locus">Celgi_0933</name>
</gene>
<sequence>MAPGPAHRPAPVDRIEWIAAERVGEAADVLAAALADDPGFRHLFPDPRRRGRELRALYRLTLADTLRHGHVLATVQGRAITGVVAVYPPAAYPLTTARWWRLLSPLARLALRTRTHAPGLIRFGDATSAGVPGDAWYVEALGVSPEHQRLGRGRLLMEQVVALVDAAGGLGYLETTKPENVAYYRTLGYEPVREPLPLAPQGPFVHAMARARAAAPCEAARERLVV</sequence>
<dbReference type="EMBL" id="CP002665">
    <property type="protein sequence ID" value="AEI11452.1"/>
    <property type="molecule type" value="Genomic_DNA"/>
</dbReference>
<dbReference type="KEGG" id="cga:Celgi_0933"/>
<proteinExistence type="predicted"/>
<dbReference type="Pfam" id="PF00583">
    <property type="entry name" value="Acetyltransf_1"/>
    <property type="match status" value="1"/>
</dbReference>
<keyword evidence="2" id="KW-0808">Transferase</keyword>
<protein>
    <submittedName>
        <fullName evidence="2">GCN5-related N-acetyltransferase</fullName>
    </submittedName>
</protein>
<keyword evidence="3" id="KW-1185">Reference proteome</keyword>
<evidence type="ECO:0000259" key="1">
    <source>
        <dbReference type="PROSITE" id="PS51186"/>
    </source>
</evidence>
<dbReference type="GO" id="GO:0016747">
    <property type="term" value="F:acyltransferase activity, transferring groups other than amino-acyl groups"/>
    <property type="evidence" value="ECO:0007669"/>
    <property type="project" value="InterPro"/>
</dbReference>
<dbReference type="PROSITE" id="PS51186">
    <property type="entry name" value="GNAT"/>
    <property type="match status" value="1"/>
</dbReference>
<reference evidence="3" key="1">
    <citation type="submission" date="2011-04" db="EMBL/GenBank/DDBJ databases">
        <title>Complete sequence of Cellvibrio gilvus ATCC 13127.</title>
        <authorList>
            <person name="Lucas S."/>
            <person name="Han J."/>
            <person name="Lapidus A."/>
            <person name="Cheng J.-F."/>
            <person name="Goodwin L."/>
            <person name="Pitluck S."/>
            <person name="Peters L."/>
            <person name="Munk A."/>
            <person name="Detter J.C."/>
            <person name="Han C."/>
            <person name="Tapia R."/>
            <person name="Land M."/>
            <person name="Hauser L."/>
            <person name="Kyrpides N."/>
            <person name="Ivanova N."/>
            <person name="Ovchinnikova G."/>
            <person name="Pagani I."/>
            <person name="Mead D."/>
            <person name="Brumm P."/>
            <person name="Woyke T."/>
        </authorList>
    </citation>
    <scope>NUCLEOTIDE SEQUENCE [LARGE SCALE GENOMIC DNA]</scope>
    <source>
        <strain evidence="3">ATCC 13127 / NRRL B-14078</strain>
    </source>
</reference>